<gene>
    <name evidence="7" type="ORF">FHS49_002469</name>
</gene>
<keyword evidence="3 6" id="KW-0812">Transmembrane</keyword>
<evidence type="ECO:0000256" key="6">
    <source>
        <dbReference type="SAM" id="Phobius"/>
    </source>
</evidence>
<dbReference type="Pfam" id="PF04347">
    <property type="entry name" value="FliO"/>
    <property type="match status" value="1"/>
</dbReference>
<keyword evidence="5 6" id="KW-0472">Membrane</keyword>
<dbReference type="Proteomes" id="UP000549617">
    <property type="component" value="Unassembled WGS sequence"/>
</dbReference>
<dbReference type="AlphaFoldDB" id="A0A7W9AIU2"/>
<proteinExistence type="predicted"/>
<keyword evidence="4 6" id="KW-1133">Transmembrane helix</keyword>
<dbReference type="RefSeq" id="WP_184018894.1">
    <property type="nucleotide sequence ID" value="NZ_JACIJC010000004.1"/>
</dbReference>
<dbReference type="GO" id="GO:0016020">
    <property type="term" value="C:membrane"/>
    <property type="evidence" value="ECO:0007669"/>
    <property type="project" value="InterPro"/>
</dbReference>
<evidence type="ECO:0000313" key="7">
    <source>
        <dbReference type="EMBL" id="MBB5686445.1"/>
    </source>
</evidence>
<evidence type="ECO:0000256" key="3">
    <source>
        <dbReference type="ARBA" id="ARBA00022692"/>
    </source>
</evidence>
<keyword evidence="7" id="KW-0969">Cilium</keyword>
<evidence type="ECO:0000256" key="4">
    <source>
        <dbReference type="ARBA" id="ARBA00022989"/>
    </source>
</evidence>
<dbReference type="GO" id="GO:0044781">
    <property type="term" value="P:bacterial-type flagellum organization"/>
    <property type="evidence" value="ECO:0007669"/>
    <property type="project" value="InterPro"/>
</dbReference>
<evidence type="ECO:0000256" key="2">
    <source>
        <dbReference type="ARBA" id="ARBA00022475"/>
    </source>
</evidence>
<reference evidence="7 8" key="1">
    <citation type="submission" date="2020-08" db="EMBL/GenBank/DDBJ databases">
        <title>Genomic Encyclopedia of Type Strains, Phase IV (KMG-IV): sequencing the most valuable type-strain genomes for metagenomic binning, comparative biology and taxonomic classification.</title>
        <authorList>
            <person name="Goeker M."/>
        </authorList>
    </citation>
    <scope>NUCLEOTIDE SEQUENCE [LARGE SCALE GENOMIC DNA]</scope>
    <source>
        <strain evidence="7 8">DSM 25079</strain>
    </source>
</reference>
<keyword evidence="7" id="KW-0282">Flagellum</keyword>
<comment type="subcellular location">
    <subcellularLocation>
        <location evidence="1">Cell membrane</location>
    </subcellularLocation>
</comment>
<evidence type="ECO:0000313" key="8">
    <source>
        <dbReference type="Proteomes" id="UP000549617"/>
    </source>
</evidence>
<evidence type="ECO:0000256" key="1">
    <source>
        <dbReference type="ARBA" id="ARBA00004236"/>
    </source>
</evidence>
<keyword evidence="7" id="KW-0966">Cell projection</keyword>
<dbReference type="EMBL" id="JACIJC010000004">
    <property type="protein sequence ID" value="MBB5686445.1"/>
    <property type="molecule type" value="Genomic_DNA"/>
</dbReference>
<keyword evidence="2" id="KW-1003">Cell membrane</keyword>
<comment type="caution">
    <text evidence="7">The sequence shown here is derived from an EMBL/GenBank/DDBJ whole genome shotgun (WGS) entry which is preliminary data.</text>
</comment>
<name>A0A7W9AIU2_9SPHN</name>
<accession>A0A7W9AIU2</accession>
<evidence type="ECO:0000256" key="5">
    <source>
        <dbReference type="ARBA" id="ARBA00023136"/>
    </source>
</evidence>
<feature type="transmembrane region" description="Helical" evidence="6">
    <location>
        <begin position="6"/>
        <end position="26"/>
    </location>
</feature>
<dbReference type="InterPro" id="IPR022781">
    <property type="entry name" value="Flagellar_biosynth_FliO"/>
</dbReference>
<keyword evidence="8" id="KW-1185">Reference proteome</keyword>
<protein>
    <submittedName>
        <fullName evidence="7">Flagellar protein FliO/FliZ</fullName>
    </submittedName>
</protein>
<sequence>MFDYVVRMLILLPLVAGMAVGALWLWRKVGPDLTVNRRVRHLNVIDAIPMGTAGRLALVEFGERRLLLSVTRGRIDLIAEEPKPAVFEVPDLDADA</sequence>
<organism evidence="7 8">
    <name type="scientific">Sphingobium boeckii</name>
    <dbReference type="NCBI Taxonomy" id="1082345"/>
    <lineage>
        <taxon>Bacteria</taxon>
        <taxon>Pseudomonadati</taxon>
        <taxon>Pseudomonadota</taxon>
        <taxon>Alphaproteobacteria</taxon>
        <taxon>Sphingomonadales</taxon>
        <taxon>Sphingomonadaceae</taxon>
        <taxon>Sphingobium</taxon>
    </lineage>
</organism>